<accession>A0AAJ7L438</accession>
<evidence type="ECO:0000313" key="16">
    <source>
        <dbReference type="RefSeq" id="XP_018495191.1"/>
    </source>
</evidence>
<name>A0AAJ7L438_9ACAR</name>
<comment type="pathway">
    <text evidence="2 11">Protein modification; protein glycosylation.</text>
</comment>
<evidence type="ECO:0000256" key="9">
    <source>
        <dbReference type="ARBA" id="ARBA00023136"/>
    </source>
</evidence>
<keyword evidence="6 11" id="KW-0812">Transmembrane</keyword>
<gene>
    <name evidence="16" type="primary">LOC100905627</name>
</gene>
<keyword evidence="4 11" id="KW-0328">Glycosyltransferase</keyword>
<protein>
    <recommendedName>
        <fullName evidence="11">Beta-1,4-N-acetylgalactosaminyltransferase</fullName>
        <ecNumber evidence="11">2.4.1.-</ecNumber>
    </recommendedName>
    <alternativeName>
        <fullName evidence="11">Beta-4-GalNAcT</fullName>
    </alternativeName>
</protein>
<evidence type="ECO:0000256" key="12">
    <source>
        <dbReference type="SAM" id="MobiDB-lite"/>
    </source>
</evidence>
<dbReference type="Proteomes" id="UP000694867">
    <property type="component" value="Unplaced"/>
</dbReference>
<evidence type="ECO:0000256" key="8">
    <source>
        <dbReference type="ARBA" id="ARBA00022989"/>
    </source>
</evidence>
<dbReference type="EC" id="2.4.1.-" evidence="11"/>
<dbReference type="InterPro" id="IPR027791">
    <property type="entry name" value="Galactosyl_T_C"/>
</dbReference>
<keyword evidence="7 11" id="KW-0735">Signal-anchor</keyword>
<comment type="similarity">
    <text evidence="3 11">Belongs to the glycosyltransferase 7 family.</text>
</comment>
<proteinExistence type="inferred from homology"/>
<evidence type="ECO:0000256" key="11">
    <source>
        <dbReference type="RuleBase" id="RU368121"/>
    </source>
</evidence>
<dbReference type="KEGG" id="goe:100905627"/>
<dbReference type="InterPro" id="IPR003859">
    <property type="entry name" value="Galactosyl_T"/>
</dbReference>
<evidence type="ECO:0000256" key="1">
    <source>
        <dbReference type="ARBA" id="ARBA00004606"/>
    </source>
</evidence>
<evidence type="ECO:0000259" key="13">
    <source>
        <dbReference type="Pfam" id="PF02709"/>
    </source>
</evidence>
<comment type="function">
    <text evidence="11">Catalyzes the transfer of galactose onto proteins or lipids.</text>
</comment>
<dbReference type="RefSeq" id="XP_018495191.1">
    <property type="nucleotide sequence ID" value="XM_018639675.1"/>
</dbReference>
<feature type="region of interest" description="Disordered" evidence="12">
    <location>
        <begin position="165"/>
        <end position="184"/>
    </location>
</feature>
<evidence type="ECO:0000256" key="5">
    <source>
        <dbReference type="ARBA" id="ARBA00022679"/>
    </source>
</evidence>
<dbReference type="AlphaFoldDB" id="A0AAJ7L438"/>
<dbReference type="GO" id="GO:0005794">
    <property type="term" value="C:Golgi apparatus"/>
    <property type="evidence" value="ECO:0007669"/>
    <property type="project" value="TreeGrafter"/>
</dbReference>
<dbReference type="InterPro" id="IPR029044">
    <property type="entry name" value="Nucleotide-diphossugar_trans"/>
</dbReference>
<dbReference type="Pfam" id="PF02709">
    <property type="entry name" value="Glyco_transf_7C"/>
    <property type="match status" value="1"/>
</dbReference>
<dbReference type="PANTHER" id="PTHR19300:SF57">
    <property type="entry name" value="BETA-1,4-N-ACETYLGALACTOSAMINYLTRANSFERASE"/>
    <property type="match status" value="1"/>
</dbReference>
<evidence type="ECO:0000256" key="7">
    <source>
        <dbReference type="ARBA" id="ARBA00022968"/>
    </source>
</evidence>
<dbReference type="GO" id="GO:0016020">
    <property type="term" value="C:membrane"/>
    <property type="evidence" value="ECO:0007669"/>
    <property type="project" value="UniProtKB-SubCell"/>
</dbReference>
<dbReference type="InterPro" id="IPR027995">
    <property type="entry name" value="Galactosyl_T_N"/>
</dbReference>
<evidence type="ECO:0000256" key="3">
    <source>
        <dbReference type="ARBA" id="ARBA00005735"/>
    </source>
</evidence>
<dbReference type="GO" id="GO:0046872">
    <property type="term" value="F:metal ion binding"/>
    <property type="evidence" value="ECO:0007669"/>
    <property type="project" value="UniProtKB-UniRule"/>
</dbReference>
<keyword evidence="5 11" id="KW-0808">Transferase</keyword>
<evidence type="ECO:0000313" key="15">
    <source>
        <dbReference type="Proteomes" id="UP000694867"/>
    </source>
</evidence>
<organism evidence="15 16">
    <name type="scientific">Galendromus occidentalis</name>
    <name type="common">western predatory mite</name>
    <dbReference type="NCBI Taxonomy" id="34638"/>
    <lineage>
        <taxon>Eukaryota</taxon>
        <taxon>Metazoa</taxon>
        <taxon>Ecdysozoa</taxon>
        <taxon>Arthropoda</taxon>
        <taxon>Chelicerata</taxon>
        <taxon>Arachnida</taxon>
        <taxon>Acari</taxon>
        <taxon>Parasitiformes</taxon>
        <taxon>Mesostigmata</taxon>
        <taxon>Gamasina</taxon>
        <taxon>Phytoseioidea</taxon>
        <taxon>Phytoseiidae</taxon>
        <taxon>Typhlodrominae</taxon>
        <taxon>Galendromus</taxon>
    </lineage>
</organism>
<evidence type="ECO:0000256" key="10">
    <source>
        <dbReference type="ARBA" id="ARBA00023180"/>
    </source>
</evidence>
<dbReference type="GO" id="GO:0033842">
    <property type="term" value="F:N-acetyl-beta-glucosaminyl-derivative 4-beta-N-acetylgalactosaminyltransferase activity"/>
    <property type="evidence" value="ECO:0007669"/>
    <property type="project" value="TreeGrafter"/>
</dbReference>
<dbReference type="GO" id="GO:0008378">
    <property type="term" value="F:galactosyltransferase activity"/>
    <property type="evidence" value="ECO:0007669"/>
    <property type="project" value="TreeGrafter"/>
</dbReference>
<dbReference type="GeneID" id="100905627"/>
<evidence type="ECO:0000256" key="6">
    <source>
        <dbReference type="ARBA" id="ARBA00022692"/>
    </source>
</evidence>
<dbReference type="PRINTS" id="PR02050">
    <property type="entry name" value="B14GALTRFASE"/>
</dbReference>
<feature type="transmembrane region" description="Helical" evidence="11">
    <location>
        <begin position="27"/>
        <end position="49"/>
    </location>
</feature>
<keyword evidence="8 11" id="KW-1133">Transmembrane helix</keyword>
<dbReference type="SUPFAM" id="SSF53448">
    <property type="entry name" value="Nucleotide-diphospho-sugar transferases"/>
    <property type="match status" value="1"/>
</dbReference>
<keyword evidence="15" id="KW-1185">Reference proteome</keyword>
<dbReference type="Gene3D" id="3.90.550.10">
    <property type="entry name" value="Spore Coat Polysaccharide Biosynthesis Protein SpsA, Chain A"/>
    <property type="match status" value="1"/>
</dbReference>
<dbReference type="Pfam" id="PF13733">
    <property type="entry name" value="Glyco_transf_7N"/>
    <property type="match status" value="1"/>
</dbReference>
<feature type="compositionally biased region" description="Low complexity" evidence="12">
    <location>
        <begin position="83"/>
        <end position="121"/>
    </location>
</feature>
<evidence type="ECO:0000259" key="14">
    <source>
        <dbReference type="Pfam" id="PF13733"/>
    </source>
</evidence>
<feature type="domain" description="Galactosyltransferase N-terminal" evidence="14">
    <location>
        <begin position="204"/>
        <end position="340"/>
    </location>
</feature>
<reference evidence="16" key="1">
    <citation type="submission" date="2025-08" db="UniProtKB">
        <authorList>
            <consortium name="RefSeq"/>
        </authorList>
    </citation>
    <scope>IDENTIFICATION</scope>
</reference>
<dbReference type="CDD" id="cd00899">
    <property type="entry name" value="b4GalT"/>
    <property type="match status" value="1"/>
</dbReference>
<comment type="subcellular location">
    <subcellularLocation>
        <location evidence="1 11">Membrane</location>
        <topology evidence="1 11">Single-pass type II membrane protein</topology>
    </subcellularLocation>
</comment>
<dbReference type="GO" id="GO:0006688">
    <property type="term" value="P:glycosphingolipid biosynthetic process"/>
    <property type="evidence" value="ECO:0007669"/>
    <property type="project" value="TreeGrafter"/>
</dbReference>
<keyword evidence="11" id="KW-0464">Manganese</keyword>
<sequence length="488" mass="54427">MHRIRVPYVHPIVCCTFKRALRLLPSILLIAFVLSLIFITLIQVAVIHSQRRAIYLQRRVNGVVSTASSSPLYAQPSASSYLSSYNQQQQSNNNNNNNKKTQAGQTSPTGPSSGGSTSKPGEPALRVEAILDRNAPSVENFAVLVYNNANAARIRRIFDAVKCHVSNSSSSSPPPSSSTNSATVPPAVIDESLSCGSTTNVTLCAQVPTGLRGRLKVDFSDRTNDSQWEGASALSQIQPGGWWSPSSCTSRHRVAIVIPFRDRAEHLSLLLQHLHPILQRQLLDYKVFVVEQFGNDTFNKGVLLNAGAREALQDSKDYECLVFHDVDLIPEDDRNLYSCPTLPRHMSVAVDKFNYTLPYVQLVGGVFSVSVRDFVQLNGYSNLYWGWGGEDDDMAHRIKHKKLKIVRPPASVGRYTMIRHAHRPESPNNIRMTFIRMASYRMNRDGLTTAKYTVVGRYALPFYTKVVVDIGHNHKWHFANPQKLIVSL</sequence>
<dbReference type="PANTHER" id="PTHR19300">
    <property type="entry name" value="BETA-1,4-GALACTOSYLTRANSFERASE"/>
    <property type="match status" value="1"/>
</dbReference>
<comment type="cofactor">
    <cofactor evidence="11">
        <name>Mn(2+)</name>
        <dbReference type="ChEBI" id="CHEBI:29035"/>
    </cofactor>
</comment>
<keyword evidence="11" id="KW-0479">Metal-binding</keyword>
<dbReference type="GO" id="GO:0005975">
    <property type="term" value="P:carbohydrate metabolic process"/>
    <property type="evidence" value="ECO:0007669"/>
    <property type="project" value="InterPro"/>
</dbReference>
<keyword evidence="10 11" id="KW-0325">Glycoprotein</keyword>
<feature type="region of interest" description="Disordered" evidence="12">
    <location>
        <begin position="83"/>
        <end position="122"/>
    </location>
</feature>
<evidence type="ECO:0000256" key="2">
    <source>
        <dbReference type="ARBA" id="ARBA00004922"/>
    </source>
</evidence>
<feature type="domain" description="Galactosyltransferase C-terminal" evidence="13">
    <location>
        <begin position="344"/>
        <end position="420"/>
    </location>
</feature>
<evidence type="ECO:0000256" key="4">
    <source>
        <dbReference type="ARBA" id="ARBA00022676"/>
    </source>
</evidence>
<keyword evidence="9 11" id="KW-0472">Membrane</keyword>